<dbReference type="SMART" id="SM00255">
    <property type="entry name" value="TIR"/>
    <property type="match status" value="1"/>
</dbReference>
<dbReference type="EMBL" id="JAWXYG010000006">
    <property type="protein sequence ID" value="KAK4270109.1"/>
    <property type="molecule type" value="Genomic_DNA"/>
</dbReference>
<dbReference type="GO" id="GO:0061809">
    <property type="term" value="F:NAD+ nucleosidase activity, cyclic ADP-ribose generating"/>
    <property type="evidence" value="ECO:0007669"/>
    <property type="project" value="UniProtKB-EC"/>
</dbReference>
<feature type="domain" description="TIR" evidence="5">
    <location>
        <begin position="7"/>
        <end position="157"/>
    </location>
</feature>
<keyword evidence="3" id="KW-0520">NAD</keyword>
<keyword evidence="2" id="KW-0378">Hydrolase</keyword>
<organism evidence="6 7">
    <name type="scientific">Acacia crassicarpa</name>
    <name type="common">northern wattle</name>
    <dbReference type="NCBI Taxonomy" id="499986"/>
    <lineage>
        <taxon>Eukaryota</taxon>
        <taxon>Viridiplantae</taxon>
        <taxon>Streptophyta</taxon>
        <taxon>Embryophyta</taxon>
        <taxon>Tracheophyta</taxon>
        <taxon>Spermatophyta</taxon>
        <taxon>Magnoliopsida</taxon>
        <taxon>eudicotyledons</taxon>
        <taxon>Gunneridae</taxon>
        <taxon>Pentapetalae</taxon>
        <taxon>rosids</taxon>
        <taxon>fabids</taxon>
        <taxon>Fabales</taxon>
        <taxon>Fabaceae</taxon>
        <taxon>Caesalpinioideae</taxon>
        <taxon>mimosoid clade</taxon>
        <taxon>Acacieae</taxon>
        <taxon>Acacia</taxon>
    </lineage>
</organism>
<dbReference type="PROSITE" id="PS50104">
    <property type="entry name" value="TIR"/>
    <property type="match status" value="1"/>
</dbReference>
<dbReference type="EC" id="3.2.2.6" evidence="1"/>
<comment type="caution">
    <text evidence="6">The sequence shown here is derived from an EMBL/GenBank/DDBJ whole genome shotgun (WGS) entry which is preliminary data.</text>
</comment>
<evidence type="ECO:0000256" key="1">
    <source>
        <dbReference type="ARBA" id="ARBA00011982"/>
    </source>
</evidence>
<sequence>MASYSSWTYDVFLSFRGEDTRRGFTYDLYNALKQSGIHVFMDDTGIGRGEEISVSLEQAIERSRMALVILSPDYASSRWCLNELVKIMECRLTLGQVAIPIFYKVDPGDVRYKKGRYGEAMRLHEQRFGRESDRVLRWKQALTEAANLAGFISTPRG</sequence>
<dbReference type="Proteomes" id="UP001293593">
    <property type="component" value="Unassembled WGS sequence"/>
</dbReference>
<keyword evidence="7" id="KW-1185">Reference proteome</keyword>
<dbReference type="SUPFAM" id="SSF52200">
    <property type="entry name" value="Toll/Interleukin receptor TIR domain"/>
    <property type="match status" value="1"/>
</dbReference>
<dbReference type="Pfam" id="PF01582">
    <property type="entry name" value="TIR"/>
    <property type="match status" value="1"/>
</dbReference>
<dbReference type="FunFam" id="3.40.50.10140:FF:000007">
    <property type="entry name" value="Disease resistance protein (TIR-NBS-LRR class)"/>
    <property type="match status" value="1"/>
</dbReference>
<protein>
    <recommendedName>
        <fullName evidence="1">ADP-ribosyl cyclase/cyclic ADP-ribose hydrolase</fullName>
        <ecNumber evidence="1">3.2.2.6</ecNumber>
    </recommendedName>
</protein>
<dbReference type="PANTHER" id="PTHR32009:SF39">
    <property type="entry name" value="TIR DOMAIN-CONTAINING PROTEIN"/>
    <property type="match status" value="1"/>
</dbReference>
<evidence type="ECO:0000256" key="3">
    <source>
        <dbReference type="ARBA" id="ARBA00023027"/>
    </source>
</evidence>
<dbReference type="Gene3D" id="3.40.50.10140">
    <property type="entry name" value="Toll/interleukin-1 receptor homology (TIR) domain"/>
    <property type="match status" value="1"/>
</dbReference>
<dbReference type="GO" id="GO:0007165">
    <property type="term" value="P:signal transduction"/>
    <property type="evidence" value="ECO:0007669"/>
    <property type="project" value="InterPro"/>
</dbReference>
<evidence type="ECO:0000313" key="6">
    <source>
        <dbReference type="EMBL" id="KAK4270109.1"/>
    </source>
</evidence>
<proteinExistence type="predicted"/>
<accession>A0AAE1KAZ0</accession>
<evidence type="ECO:0000256" key="2">
    <source>
        <dbReference type="ARBA" id="ARBA00022801"/>
    </source>
</evidence>
<gene>
    <name evidence="6" type="ORF">QN277_023188</name>
</gene>
<comment type="catalytic activity">
    <reaction evidence="4">
        <text>NAD(+) + H2O = ADP-D-ribose + nicotinamide + H(+)</text>
        <dbReference type="Rhea" id="RHEA:16301"/>
        <dbReference type="ChEBI" id="CHEBI:15377"/>
        <dbReference type="ChEBI" id="CHEBI:15378"/>
        <dbReference type="ChEBI" id="CHEBI:17154"/>
        <dbReference type="ChEBI" id="CHEBI:57540"/>
        <dbReference type="ChEBI" id="CHEBI:57967"/>
        <dbReference type="EC" id="3.2.2.6"/>
    </reaction>
    <physiologicalReaction direction="left-to-right" evidence="4">
        <dbReference type="Rhea" id="RHEA:16302"/>
    </physiologicalReaction>
</comment>
<dbReference type="InterPro" id="IPR000157">
    <property type="entry name" value="TIR_dom"/>
</dbReference>
<evidence type="ECO:0000256" key="4">
    <source>
        <dbReference type="ARBA" id="ARBA00047304"/>
    </source>
</evidence>
<name>A0AAE1KAZ0_9FABA</name>
<evidence type="ECO:0000313" key="7">
    <source>
        <dbReference type="Proteomes" id="UP001293593"/>
    </source>
</evidence>
<dbReference type="PANTHER" id="PTHR32009">
    <property type="entry name" value="TMV RESISTANCE PROTEIN N-LIKE"/>
    <property type="match status" value="1"/>
</dbReference>
<reference evidence="6" key="1">
    <citation type="submission" date="2023-10" db="EMBL/GenBank/DDBJ databases">
        <title>Chromosome-level genome of the transformable northern wattle, Acacia crassicarpa.</title>
        <authorList>
            <person name="Massaro I."/>
            <person name="Sinha N.R."/>
            <person name="Poethig S."/>
            <person name="Leichty A.R."/>
        </authorList>
    </citation>
    <scope>NUCLEOTIDE SEQUENCE</scope>
    <source>
        <strain evidence="6">Acra3RX</strain>
        <tissue evidence="6">Leaf</tissue>
    </source>
</reference>
<evidence type="ECO:0000259" key="5">
    <source>
        <dbReference type="PROSITE" id="PS50104"/>
    </source>
</evidence>
<dbReference type="AlphaFoldDB" id="A0AAE1KAZ0"/>
<dbReference type="InterPro" id="IPR035897">
    <property type="entry name" value="Toll_tir_struct_dom_sf"/>
</dbReference>